<dbReference type="Proteomes" id="UP000256964">
    <property type="component" value="Unassembled WGS sequence"/>
</dbReference>
<dbReference type="AlphaFoldDB" id="A0A371CM47"/>
<organism evidence="2 3">
    <name type="scientific">Lentinus brumalis</name>
    <dbReference type="NCBI Taxonomy" id="2498619"/>
    <lineage>
        <taxon>Eukaryota</taxon>
        <taxon>Fungi</taxon>
        <taxon>Dikarya</taxon>
        <taxon>Basidiomycota</taxon>
        <taxon>Agaricomycotina</taxon>
        <taxon>Agaricomycetes</taxon>
        <taxon>Polyporales</taxon>
        <taxon>Polyporaceae</taxon>
        <taxon>Lentinus</taxon>
    </lineage>
</organism>
<reference evidence="2 3" key="1">
    <citation type="journal article" date="2018" name="Biotechnol. Biofuels">
        <title>Integrative visual omics of the white-rot fungus Polyporus brumalis exposes the biotechnological potential of its oxidative enzymes for delignifying raw plant biomass.</title>
        <authorList>
            <person name="Miyauchi S."/>
            <person name="Rancon A."/>
            <person name="Drula E."/>
            <person name="Hage H."/>
            <person name="Chaduli D."/>
            <person name="Favel A."/>
            <person name="Grisel S."/>
            <person name="Henrissat B."/>
            <person name="Herpoel-Gimbert I."/>
            <person name="Ruiz-Duenas F.J."/>
            <person name="Chevret D."/>
            <person name="Hainaut M."/>
            <person name="Lin J."/>
            <person name="Wang M."/>
            <person name="Pangilinan J."/>
            <person name="Lipzen A."/>
            <person name="Lesage-Meessen L."/>
            <person name="Navarro D."/>
            <person name="Riley R."/>
            <person name="Grigoriev I.V."/>
            <person name="Zhou S."/>
            <person name="Raouche S."/>
            <person name="Rosso M.N."/>
        </authorList>
    </citation>
    <scope>NUCLEOTIDE SEQUENCE [LARGE SCALE GENOMIC DNA]</scope>
    <source>
        <strain evidence="2 3">BRFM 1820</strain>
    </source>
</reference>
<feature type="region of interest" description="Disordered" evidence="1">
    <location>
        <begin position="49"/>
        <end position="86"/>
    </location>
</feature>
<protein>
    <submittedName>
        <fullName evidence="2">Uncharacterized protein</fullName>
    </submittedName>
</protein>
<keyword evidence="3" id="KW-1185">Reference proteome</keyword>
<dbReference type="EMBL" id="KZ857515">
    <property type="protein sequence ID" value="RDX41353.1"/>
    <property type="molecule type" value="Genomic_DNA"/>
</dbReference>
<evidence type="ECO:0000313" key="2">
    <source>
        <dbReference type="EMBL" id="RDX41353.1"/>
    </source>
</evidence>
<sequence>MAAVGLQVKTGKAEDEPSITVPWTVSITGKRHVFCAAPSTCTRTWKRRKTIRHTPSSRPPLLHTVPLRHLRSHPETSATTAGDERTQRSGRAECICLFFDPQNVKLRYSTGSLHSRSVGIHHVCCPFHSRAMGRYQYTVQSLAHWTGSTEISS</sequence>
<evidence type="ECO:0000256" key="1">
    <source>
        <dbReference type="SAM" id="MobiDB-lite"/>
    </source>
</evidence>
<gene>
    <name evidence="2" type="ORF">OH76DRAFT_220704</name>
</gene>
<evidence type="ECO:0000313" key="3">
    <source>
        <dbReference type="Proteomes" id="UP000256964"/>
    </source>
</evidence>
<accession>A0A371CM47</accession>
<name>A0A371CM47_9APHY</name>
<proteinExistence type="predicted"/>